<keyword evidence="2" id="KW-0560">Oxidoreductase</keyword>
<organism evidence="5 6">
    <name type="scientific">Candidatus Yanofskybacteria bacterium RIFCSPHIGHO2_02_FULL_38_22b</name>
    <dbReference type="NCBI Taxonomy" id="1802673"/>
    <lineage>
        <taxon>Bacteria</taxon>
        <taxon>Candidatus Yanofskyibacteriota</taxon>
    </lineage>
</organism>
<dbReference type="InterPro" id="IPR029061">
    <property type="entry name" value="THDP-binding"/>
</dbReference>
<dbReference type="InterPro" id="IPR001017">
    <property type="entry name" value="DH_E1"/>
</dbReference>
<gene>
    <name evidence="5" type="ORF">A3B86_02155</name>
</gene>
<evidence type="ECO:0000256" key="2">
    <source>
        <dbReference type="ARBA" id="ARBA00023002"/>
    </source>
</evidence>
<accession>A0A1F8F1A3</accession>
<feature type="domain" description="Dehydrogenase E1 component" evidence="4">
    <location>
        <begin position="11"/>
        <end position="308"/>
    </location>
</feature>
<protein>
    <recommendedName>
        <fullName evidence="4">Dehydrogenase E1 component domain-containing protein</fullName>
    </recommendedName>
</protein>
<dbReference type="GO" id="GO:0004739">
    <property type="term" value="F:pyruvate dehydrogenase (acetyl-transferring) activity"/>
    <property type="evidence" value="ECO:0007669"/>
    <property type="project" value="TreeGrafter"/>
</dbReference>
<dbReference type="Proteomes" id="UP000176834">
    <property type="component" value="Unassembled WGS sequence"/>
</dbReference>
<dbReference type="Gene3D" id="3.40.50.970">
    <property type="match status" value="1"/>
</dbReference>
<evidence type="ECO:0000259" key="4">
    <source>
        <dbReference type="Pfam" id="PF00676"/>
    </source>
</evidence>
<dbReference type="InterPro" id="IPR050642">
    <property type="entry name" value="PDH_E1_Alpha_Subunit"/>
</dbReference>
<comment type="cofactor">
    <cofactor evidence="1">
        <name>thiamine diphosphate</name>
        <dbReference type="ChEBI" id="CHEBI:58937"/>
    </cofactor>
</comment>
<dbReference type="PANTHER" id="PTHR11516:SF60">
    <property type="entry name" value="PYRUVATE DEHYDROGENASE E1 COMPONENT SUBUNIT ALPHA"/>
    <property type="match status" value="1"/>
</dbReference>
<dbReference type="PANTHER" id="PTHR11516">
    <property type="entry name" value="PYRUVATE DEHYDROGENASE E1 COMPONENT, ALPHA SUBUNIT BACTERIAL AND ORGANELLAR"/>
    <property type="match status" value="1"/>
</dbReference>
<reference evidence="5 6" key="1">
    <citation type="journal article" date="2016" name="Nat. Commun.">
        <title>Thousands of microbial genomes shed light on interconnected biogeochemical processes in an aquifer system.</title>
        <authorList>
            <person name="Anantharaman K."/>
            <person name="Brown C.T."/>
            <person name="Hug L.A."/>
            <person name="Sharon I."/>
            <person name="Castelle C.J."/>
            <person name="Probst A.J."/>
            <person name="Thomas B.C."/>
            <person name="Singh A."/>
            <person name="Wilkins M.J."/>
            <person name="Karaoz U."/>
            <person name="Brodie E.L."/>
            <person name="Williams K.H."/>
            <person name="Hubbard S.S."/>
            <person name="Banfield J.F."/>
        </authorList>
    </citation>
    <scope>NUCLEOTIDE SEQUENCE [LARGE SCALE GENOMIC DNA]</scope>
</reference>
<dbReference type="EMBL" id="MGJN01000013">
    <property type="protein sequence ID" value="OGN06924.1"/>
    <property type="molecule type" value="Genomic_DNA"/>
</dbReference>
<dbReference type="GO" id="GO:0006086">
    <property type="term" value="P:pyruvate decarboxylation to acetyl-CoA"/>
    <property type="evidence" value="ECO:0007669"/>
    <property type="project" value="TreeGrafter"/>
</dbReference>
<keyword evidence="3" id="KW-0786">Thiamine pyrophosphate</keyword>
<name>A0A1F8F1A3_9BACT</name>
<sequence>MPNLLLNLYKKMYLIREAEAEICREYPKDEMKTPMHMSMGEEAIAVGVLTAIGDKAQVWGTYRSHAIYLARTEDVNGFFAELYGKVTGPGGGKAGSMHLANPDKGVMMTSAVVATSIPLALGAAFSSKILDDDKINVVFFGDGATDEGAFWESVNMACLWQLPVIFVCEDNGLAIHASTAIRRGYKNLTNIMRQYRFQYIQEYDGTDVEKIHNITRSSIKYLESGPVFLSLKYYRYLEHVGVNEDFNSNYRDKNEFLEWYKKDPIKIQKQKLIEAGFKKEVEDVENEVMAQIKTAVDLAKAAPYPEPEELYKGVYDGE</sequence>
<dbReference type="Pfam" id="PF00676">
    <property type="entry name" value="E1_dh"/>
    <property type="match status" value="1"/>
</dbReference>
<dbReference type="AlphaFoldDB" id="A0A1F8F1A3"/>
<evidence type="ECO:0000313" key="6">
    <source>
        <dbReference type="Proteomes" id="UP000176834"/>
    </source>
</evidence>
<evidence type="ECO:0000256" key="1">
    <source>
        <dbReference type="ARBA" id="ARBA00001964"/>
    </source>
</evidence>
<proteinExistence type="predicted"/>
<dbReference type="CDD" id="cd02000">
    <property type="entry name" value="TPP_E1_PDC_ADC_BCADC"/>
    <property type="match status" value="1"/>
</dbReference>
<evidence type="ECO:0000313" key="5">
    <source>
        <dbReference type="EMBL" id="OGN06924.1"/>
    </source>
</evidence>
<evidence type="ECO:0000256" key="3">
    <source>
        <dbReference type="ARBA" id="ARBA00023052"/>
    </source>
</evidence>
<comment type="caution">
    <text evidence="5">The sequence shown here is derived from an EMBL/GenBank/DDBJ whole genome shotgun (WGS) entry which is preliminary data.</text>
</comment>
<dbReference type="SUPFAM" id="SSF52518">
    <property type="entry name" value="Thiamin diphosphate-binding fold (THDP-binding)"/>
    <property type="match status" value="1"/>
</dbReference>